<sequence>MNEPLKIGEITPLRAAVLGLGIVVLSLLHYITPYEKVIFHTVYRDLYFLIILLAAFWGGFKFGLVASGLVTAIYIPHVYMTWKAQPGVNIGNALQIGLYLTAAWVVGVVSDRDRAKTVALQKSQELATLGKATFAVADEVDSIMKLLQEALVEKLRDEALMSRIRQVYERLVVLKQSLVHFDPAVLDGVVEAFSLEDALLEMKGDLERLGKAYGTRVNLRIDTDSTVIRGRRNAFARLVKELVDNACWASLGRGVVTVRTHEKDKRVYVSVEDEGIGIPEEYRDKIFTPFFSTRPDGRGLGLPICKMLVRELGGHLEVLSRAPHPGTAVRIAFSK</sequence>
<keyword evidence="5" id="KW-0418">Kinase</keyword>
<dbReference type="STRING" id="39841.SAMN05660836_00042"/>
<comment type="catalytic activity">
    <reaction evidence="1">
        <text>ATP + protein L-histidine = ADP + protein N-phospho-L-histidine.</text>
        <dbReference type="EC" id="2.7.13.3"/>
    </reaction>
</comment>
<evidence type="ECO:0000256" key="7">
    <source>
        <dbReference type="SAM" id="Phobius"/>
    </source>
</evidence>
<accession>A0A1I4QHL6</accession>
<dbReference type="GO" id="GO:0004673">
    <property type="term" value="F:protein histidine kinase activity"/>
    <property type="evidence" value="ECO:0007669"/>
    <property type="project" value="UniProtKB-EC"/>
</dbReference>
<dbReference type="Gene3D" id="3.30.565.10">
    <property type="entry name" value="Histidine kinase-like ATPase, C-terminal domain"/>
    <property type="match status" value="1"/>
</dbReference>
<dbReference type="CDD" id="cd00075">
    <property type="entry name" value="HATPase"/>
    <property type="match status" value="1"/>
</dbReference>
<keyword evidence="10" id="KW-1185">Reference proteome</keyword>
<dbReference type="InterPro" id="IPR004358">
    <property type="entry name" value="Sig_transdc_His_kin-like_C"/>
</dbReference>
<dbReference type="PANTHER" id="PTHR44936">
    <property type="entry name" value="SENSOR PROTEIN CREC"/>
    <property type="match status" value="1"/>
</dbReference>
<dbReference type="PROSITE" id="PS50109">
    <property type="entry name" value="HIS_KIN"/>
    <property type="match status" value="1"/>
</dbReference>
<keyword evidence="4" id="KW-0547">Nucleotide-binding</keyword>
<dbReference type="InterPro" id="IPR005467">
    <property type="entry name" value="His_kinase_dom"/>
</dbReference>
<dbReference type="PANTHER" id="PTHR44936:SF10">
    <property type="entry name" value="SENSOR PROTEIN RSTB"/>
    <property type="match status" value="1"/>
</dbReference>
<dbReference type="SUPFAM" id="SSF55874">
    <property type="entry name" value="ATPase domain of HSP90 chaperone/DNA topoisomerase II/histidine kinase"/>
    <property type="match status" value="1"/>
</dbReference>
<reference evidence="9 10" key="1">
    <citation type="submission" date="2016-10" db="EMBL/GenBank/DDBJ databases">
        <authorList>
            <person name="de Groot N.N."/>
        </authorList>
    </citation>
    <scope>NUCLEOTIDE SEQUENCE [LARGE SCALE GENOMIC DNA]</scope>
    <source>
        <strain evidence="9 10">DSM 9990</strain>
    </source>
</reference>
<dbReference type="InterPro" id="IPR003594">
    <property type="entry name" value="HATPase_dom"/>
</dbReference>
<evidence type="ECO:0000256" key="1">
    <source>
        <dbReference type="ARBA" id="ARBA00000085"/>
    </source>
</evidence>
<dbReference type="EMBL" id="FOUU01000001">
    <property type="protein sequence ID" value="SFM39514.1"/>
    <property type="molecule type" value="Genomic_DNA"/>
</dbReference>
<dbReference type="SMART" id="SM00387">
    <property type="entry name" value="HATPase_c"/>
    <property type="match status" value="1"/>
</dbReference>
<dbReference type="AlphaFoldDB" id="A0A1I4QHL6"/>
<dbReference type="InterPro" id="IPR050980">
    <property type="entry name" value="2C_sensor_his_kinase"/>
</dbReference>
<name>A0A1I4QHL6_9BACT</name>
<feature type="domain" description="Histidine kinase" evidence="8">
    <location>
        <begin position="135"/>
        <end position="335"/>
    </location>
</feature>
<evidence type="ECO:0000256" key="3">
    <source>
        <dbReference type="ARBA" id="ARBA00022679"/>
    </source>
</evidence>
<feature type="transmembrane region" description="Helical" evidence="7">
    <location>
        <begin position="12"/>
        <end position="31"/>
    </location>
</feature>
<gene>
    <name evidence="9" type="ORF">SAMN05660836_00042</name>
</gene>
<evidence type="ECO:0000256" key="5">
    <source>
        <dbReference type="ARBA" id="ARBA00022777"/>
    </source>
</evidence>
<evidence type="ECO:0000313" key="10">
    <source>
        <dbReference type="Proteomes" id="UP000199611"/>
    </source>
</evidence>
<dbReference type="Proteomes" id="UP000199611">
    <property type="component" value="Unassembled WGS sequence"/>
</dbReference>
<dbReference type="EC" id="2.7.13.3" evidence="2"/>
<organism evidence="9 10">
    <name type="scientific">Thermodesulforhabdus norvegica</name>
    <dbReference type="NCBI Taxonomy" id="39841"/>
    <lineage>
        <taxon>Bacteria</taxon>
        <taxon>Pseudomonadati</taxon>
        <taxon>Thermodesulfobacteriota</taxon>
        <taxon>Syntrophobacteria</taxon>
        <taxon>Syntrophobacterales</taxon>
        <taxon>Thermodesulforhabdaceae</taxon>
        <taxon>Thermodesulforhabdus</taxon>
    </lineage>
</organism>
<dbReference type="InterPro" id="IPR036890">
    <property type="entry name" value="HATPase_C_sf"/>
</dbReference>
<dbReference type="GO" id="GO:0005524">
    <property type="term" value="F:ATP binding"/>
    <property type="evidence" value="ECO:0007669"/>
    <property type="project" value="UniProtKB-KW"/>
</dbReference>
<evidence type="ECO:0000313" key="9">
    <source>
        <dbReference type="EMBL" id="SFM39514.1"/>
    </source>
</evidence>
<evidence type="ECO:0000259" key="8">
    <source>
        <dbReference type="PROSITE" id="PS50109"/>
    </source>
</evidence>
<keyword evidence="6" id="KW-0067">ATP-binding</keyword>
<dbReference type="OrthoDB" id="9808844at2"/>
<proteinExistence type="predicted"/>
<dbReference type="PRINTS" id="PR00344">
    <property type="entry name" value="BCTRLSENSOR"/>
</dbReference>
<dbReference type="Pfam" id="PF02518">
    <property type="entry name" value="HATPase_c"/>
    <property type="match status" value="1"/>
</dbReference>
<feature type="transmembrane region" description="Helical" evidence="7">
    <location>
        <begin position="46"/>
        <end position="75"/>
    </location>
</feature>
<keyword evidence="7" id="KW-0812">Transmembrane</keyword>
<dbReference type="RefSeq" id="WP_093392488.1">
    <property type="nucleotide sequence ID" value="NZ_FOUU01000001.1"/>
</dbReference>
<evidence type="ECO:0000256" key="6">
    <source>
        <dbReference type="ARBA" id="ARBA00022840"/>
    </source>
</evidence>
<evidence type="ECO:0000256" key="2">
    <source>
        <dbReference type="ARBA" id="ARBA00012438"/>
    </source>
</evidence>
<keyword evidence="7" id="KW-0472">Membrane</keyword>
<protein>
    <recommendedName>
        <fullName evidence="2">histidine kinase</fullName>
        <ecNumber evidence="2">2.7.13.3</ecNumber>
    </recommendedName>
</protein>
<keyword evidence="3" id="KW-0808">Transferase</keyword>
<evidence type="ECO:0000256" key="4">
    <source>
        <dbReference type="ARBA" id="ARBA00022741"/>
    </source>
</evidence>
<keyword evidence="7" id="KW-1133">Transmembrane helix</keyword>